<comment type="caution">
    <text evidence="1">The sequence shown here is derived from an EMBL/GenBank/DDBJ whole genome shotgun (WGS) entry which is preliminary data.</text>
</comment>
<reference evidence="1" key="1">
    <citation type="submission" date="2019-08" db="EMBL/GenBank/DDBJ databases">
        <authorList>
            <person name="Kucharzyk K."/>
            <person name="Murdoch R.W."/>
            <person name="Higgins S."/>
            <person name="Loffler F."/>
        </authorList>
    </citation>
    <scope>NUCLEOTIDE SEQUENCE</scope>
</reference>
<dbReference type="EMBL" id="VSSQ01075144">
    <property type="protein sequence ID" value="MPN25829.1"/>
    <property type="molecule type" value="Genomic_DNA"/>
</dbReference>
<dbReference type="AlphaFoldDB" id="A0A645GJ35"/>
<gene>
    <name evidence="1" type="ORF">SDC9_173245</name>
</gene>
<accession>A0A645GJ35</accession>
<name>A0A645GJ35_9ZZZZ</name>
<evidence type="ECO:0000313" key="1">
    <source>
        <dbReference type="EMBL" id="MPN25829.1"/>
    </source>
</evidence>
<protein>
    <submittedName>
        <fullName evidence="1">Uncharacterized protein</fullName>
    </submittedName>
</protein>
<sequence length="70" mass="7350">MTKNIAICSTVVIIAPGSRSKPGPGCVVGHIGYAFSVSEFCCFKVLEHPGLCANCHGMVYVAIYVLKSAC</sequence>
<proteinExistence type="predicted"/>
<organism evidence="1">
    <name type="scientific">bioreactor metagenome</name>
    <dbReference type="NCBI Taxonomy" id="1076179"/>
    <lineage>
        <taxon>unclassified sequences</taxon>
        <taxon>metagenomes</taxon>
        <taxon>ecological metagenomes</taxon>
    </lineage>
</organism>